<dbReference type="EMBL" id="BSYO01000028">
    <property type="protein sequence ID" value="GMH24854.1"/>
    <property type="molecule type" value="Genomic_DNA"/>
</dbReference>
<keyword evidence="2" id="KW-1185">Reference proteome</keyword>
<organism evidence="1 2">
    <name type="scientific">Nepenthes gracilis</name>
    <name type="common">Slender pitcher plant</name>
    <dbReference type="NCBI Taxonomy" id="150966"/>
    <lineage>
        <taxon>Eukaryota</taxon>
        <taxon>Viridiplantae</taxon>
        <taxon>Streptophyta</taxon>
        <taxon>Embryophyta</taxon>
        <taxon>Tracheophyta</taxon>
        <taxon>Spermatophyta</taxon>
        <taxon>Magnoliopsida</taxon>
        <taxon>eudicotyledons</taxon>
        <taxon>Gunneridae</taxon>
        <taxon>Pentapetalae</taxon>
        <taxon>Caryophyllales</taxon>
        <taxon>Nepenthaceae</taxon>
        <taxon>Nepenthes</taxon>
    </lineage>
</organism>
<dbReference type="Proteomes" id="UP001279734">
    <property type="component" value="Unassembled WGS sequence"/>
</dbReference>
<comment type="caution">
    <text evidence="1">The sequence shown here is derived from an EMBL/GenBank/DDBJ whole genome shotgun (WGS) entry which is preliminary data.</text>
</comment>
<accession>A0AAD3Y2C1</accession>
<sequence length="166" mass="19426">MCGSLCFLARSGVFGQYGFWLVWCVCPEWHSFARYGVISRYASRKSGRLYSFTLFSVFGRFGVYTWYGFWPEWPFCPEWRCYPVWYAVLTGLDFYRQLKKNTPRKQSFRSLGLPVIVNLGGMILNAEKTGFTKLKVWQQPERALGRSLWNTRLIMEDCGAFGHGYL</sequence>
<evidence type="ECO:0000313" key="2">
    <source>
        <dbReference type="Proteomes" id="UP001279734"/>
    </source>
</evidence>
<dbReference type="AlphaFoldDB" id="A0AAD3Y2C1"/>
<reference evidence="1" key="1">
    <citation type="submission" date="2023-05" db="EMBL/GenBank/DDBJ databases">
        <title>Nepenthes gracilis genome sequencing.</title>
        <authorList>
            <person name="Fukushima K."/>
        </authorList>
    </citation>
    <scope>NUCLEOTIDE SEQUENCE</scope>
    <source>
        <strain evidence="1">SING2019-196</strain>
    </source>
</reference>
<evidence type="ECO:0000313" key="1">
    <source>
        <dbReference type="EMBL" id="GMH24854.1"/>
    </source>
</evidence>
<proteinExistence type="predicted"/>
<protein>
    <submittedName>
        <fullName evidence="1">Uncharacterized protein</fullName>
    </submittedName>
</protein>
<gene>
    <name evidence="1" type="ORF">Nepgr_026697</name>
</gene>
<name>A0AAD3Y2C1_NEPGR</name>